<feature type="transmembrane region" description="Helical" evidence="7">
    <location>
        <begin position="310"/>
        <end position="332"/>
    </location>
</feature>
<keyword evidence="5 7" id="KW-1133">Transmembrane helix</keyword>
<feature type="transmembrane region" description="Helical" evidence="7">
    <location>
        <begin position="352"/>
        <end position="370"/>
    </location>
</feature>
<evidence type="ECO:0000256" key="4">
    <source>
        <dbReference type="ARBA" id="ARBA00022692"/>
    </source>
</evidence>
<dbReference type="InterPro" id="IPR051447">
    <property type="entry name" value="Lipoprotein-release_system"/>
</dbReference>
<dbReference type="GO" id="GO:0044874">
    <property type="term" value="P:lipoprotein localization to outer membrane"/>
    <property type="evidence" value="ECO:0007669"/>
    <property type="project" value="TreeGrafter"/>
</dbReference>
<gene>
    <name evidence="9" type="ORF">EKH80_22865</name>
</gene>
<comment type="similarity">
    <text evidence="2">Belongs to the ABC-4 integral membrane protein family. LolC/E subfamily.</text>
</comment>
<evidence type="ECO:0000256" key="3">
    <source>
        <dbReference type="ARBA" id="ARBA00022475"/>
    </source>
</evidence>
<dbReference type="GO" id="GO:0098797">
    <property type="term" value="C:plasma membrane protein complex"/>
    <property type="evidence" value="ECO:0007669"/>
    <property type="project" value="TreeGrafter"/>
</dbReference>
<evidence type="ECO:0000256" key="7">
    <source>
        <dbReference type="SAM" id="Phobius"/>
    </source>
</evidence>
<dbReference type="RefSeq" id="WP_126687117.1">
    <property type="nucleotide sequence ID" value="NZ_RYYV01000037.1"/>
</dbReference>
<evidence type="ECO:0000256" key="2">
    <source>
        <dbReference type="ARBA" id="ARBA00005236"/>
    </source>
</evidence>
<accession>A0A3S0R0C1</accession>
<sequence length="383" mass="41032">MGYMDLVASGLRYRKSQVFISFACISIAFLLLGVLVSAQQAFTASGSEASSHRLRSRGSSAVTAPIPLSYARKIASVPGTTAVLYVNAEPAAYQDDPRHLVLQAVSAADLFGTFPELKVADGQRSAFLSDKQSLLVGPDTLKRYGWHLGQAVTLQTNVLDAAGSASWVFHVNAIYGSDDPKVPRDLTFVHYGYFNDARVGGKDIVIGFVTSIAAPDQATRIASTIDQLFATSSPRIITQPENQAMENQLTQFGDFRKIAMIVAGLVFVSMLLLSHNVWHERVQMRRIELATMKALGFPPGSVSALIMTEALVLTFAGALSGVFVAVGLVTMLRAHVERFLPGFHFPLSGLGLAAATAIGFAVLSSLLPAYKAGGLPLRLNSRD</sequence>
<evidence type="ECO:0000313" key="9">
    <source>
        <dbReference type="EMBL" id="RUL69174.1"/>
    </source>
</evidence>
<evidence type="ECO:0000256" key="6">
    <source>
        <dbReference type="ARBA" id="ARBA00023136"/>
    </source>
</evidence>
<dbReference type="OrthoDB" id="241967at2"/>
<dbReference type="InterPro" id="IPR003838">
    <property type="entry name" value="ABC3_permease_C"/>
</dbReference>
<evidence type="ECO:0000256" key="1">
    <source>
        <dbReference type="ARBA" id="ARBA00004651"/>
    </source>
</evidence>
<name>A0A3S0R0C1_9GAMM</name>
<keyword evidence="4 7" id="KW-0812">Transmembrane</keyword>
<dbReference type="PANTHER" id="PTHR30489">
    <property type="entry name" value="LIPOPROTEIN-RELEASING SYSTEM TRANSMEMBRANE PROTEIN LOLE"/>
    <property type="match status" value="1"/>
</dbReference>
<comment type="caution">
    <text evidence="9">The sequence shown here is derived from an EMBL/GenBank/DDBJ whole genome shotgun (WGS) entry which is preliminary data.</text>
</comment>
<dbReference type="EMBL" id="RYYV01000037">
    <property type="protein sequence ID" value="RUL69174.1"/>
    <property type="molecule type" value="Genomic_DNA"/>
</dbReference>
<evidence type="ECO:0000313" key="10">
    <source>
        <dbReference type="Proteomes" id="UP000274358"/>
    </source>
</evidence>
<protein>
    <submittedName>
        <fullName evidence="9">FtsX-like permease family protein</fullName>
    </submittedName>
</protein>
<keyword evidence="6 7" id="KW-0472">Membrane</keyword>
<dbReference type="Proteomes" id="UP000274358">
    <property type="component" value="Unassembled WGS sequence"/>
</dbReference>
<keyword evidence="10" id="KW-1185">Reference proteome</keyword>
<proteinExistence type="inferred from homology"/>
<dbReference type="PANTHER" id="PTHR30489:SF0">
    <property type="entry name" value="LIPOPROTEIN-RELEASING SYSTEM TRANSMEMBRANE PROTEIN LOLE"/>
    <property type="match status" value="1"/>
</dbReference>
<dbReference type="AlphaFoldDB" id="A0A3S0R0C1"/>
<organism evidence="9 10">
    <name type="scientific">Dyella choica</name>
    <dbReference type="NCBI Taxonomy" id="1927959"/>
    <lineage>
        <taxon>Bacteria</taxon>
        <taxon>Pseudomonadati</taxon>
        <taxon>Pseudomonadota</taxon>
        <taxon>Gammaproteobacteria</taxon>
        <taxon>Lysobacterales</taxon>
        <taxon>Rhodanobacteraceae</taxon>
        <taxon>Dyella</taxon>
    </lineage>
</organism>
<feature type="domain" description="ABC3 transporter permease C-terminal" evidence="8">
    <location>
        <begin position="261"/>
        <end position="374"/>
    </location>
</feature>
<evidence type="ECO:0000256" key="5">
    <source>
        <dbReference type="ARBA" id="ARBA00022989"/>
    </source>
</evidence>
<feature type="transmembrane region" description="Helical" evidence="7">
    <location>
        <begin position="258"/>
        <end position="278"/>
    </location>
</feature>
<evidence type="ECO:0000259" key="8">
    <source>
        <dbReference type="Pfam" id="PF02687"/>
    </source>
</evidence>
<dbReference type="Pfam" id="PF02687">
    <property type="entry name" value="FtsX"/>
    <property type="match status" value="1"/>
</dbReference>
<reference evidence="9 10" key="1">
    <citation type="submission" date="2018-12" db="EMBL/GenBank/DDBJ databases">
        <title>Dyella dinghuensis sp. nov. DHOA06 and Dyella choica sp. nov. 4M-K27, isolated from forest soil.</title>
        <authorList>
            <person name="Qiu L.-H."/>
            <person name="Gao Z.-H."/>
        </authorList>
    </citation>
    <scope>NUCLEOTIDE SEQUENCE [LARGE SCALE GENOMIC DNA]</scope>
    <source>
        <strain evidence="9 10">4M-K27</strain>
    </source>
</reference>
<comment type="subcellular location">
    <subcellularLocation>
        <location evidence="1">Cell membrane</location>
        <topology evidence="1">Multi-pass membrane protein</topology>
    </subcellularLocation>
</comment>
<keyword evidence="3" id="KW-1003">Cell membrane</keyword>